<proteinExistence type="predicted"/>
<protein>
    <submittedName>
        <fullName evidence="1">Uncharacterized protein</fullName>
    </submittedName>
</protein>
<evidence type="ECO:0000313" key="1">
    <source>
        <dbReference type="EMBL" id="MVX57952.1"/>
    </source>
</evidence>
<dbReference type="RefSeq" id="WP_160336363.1">
    <property type="nucleotide sequence ID" value="NZ_CALPCR010000033.1"/>
</dbReference>
<evidence type="ECO:0000313" key="2">
    <source>
        <dbReference type="Proteomes" id="UP000472580"/>
    </source>
</evidence>
<dbReference type="Proteomes" id="UP000472580">
    <property type="component" value="Unassembled WGS sequence"/>
</dbReference>
<keyword evidence="2" id="KW-1185">Reference proteome</keyword>
<accession>A0A6L6YLR9</accession>
<dbReference type="AlphaFoldDB" id="A0A6L6YLR9"/>
<organism evidence="1 2">
    <name type="scientific">Parasutterella muris</name>
    <dbReference type="NCBI Taxonomy" id="2565572"/>
    <lineage>
        <taxon>Bacteria</taxon>
        <taxon>Pseudomonadati</taxon>
        <taxon>Pseudomonadota</taxon>
        <taxon>Betaproteobacteria</taxon>
        <taxon>Burkholderiales</taxon>
        <taxon>Sutterellaceae</taxon>
        <taxon>Parasutterella</taxon>
    </lineage>
</organism>
<sequence length="156" mass="17658">MSKFENGLLSSAAVNVEKDINAAVQTVVEETEAFSLSIRRSAGLVSIKEDGMVCEISASLSHTFGSAERFDLISAAVDRHVYPFKLSQLLSSGKAELRLRDKSGEIFWARLSRAIEEDRYLFEDIDIEKNFELDCEDLLEEQERSFPWSESDRTIQ</sequence>
<reference evidence="1 2" key="1">
    <citation type="submission" date="2019-12" db="EMBL/GenBank/DDBJ databases">
        <title>Microbes associate with the intestines of laboratory mice.</title>
        <authorList>
            <person name="Navarre W."/>
            <person name="Wong E."/>
        </authorList>
    </citation>
    <scope>NUCLEOTIDE SEQUENCE [LARGE SCALE GENOMIC DNA]</scope>
    <source>
        <strain evidence="1 2">NM82_D38</strain>
    </source>
</reference>
<comment type="caution">
    <text evidence="1">The sequence shown here is derived from an EMBL/GenBank/DDBJ whole genome shotgun (WGS) entry which is preliminary data.</text>
</comment>
<gene>
    <name evidence="1" type="ORF">E5987_12285</name>
</gene>
<dbReference type="EMBL" id="WSRP01000065">
    <property type="protein sequence ID" value="MVX57952.1"/>
    <property type="molecule type" value="Genomic_DNA"/>
</dbReference>
<name>A0A6L6YLR9_9BURK</name>